<dbReference type="eggNOG" id="COG1196">
    <property type="taxonomic scope" value="Bacteria"/>
</dbReference>
<organism evidence="2 3">
    <name type="scientific">Peptoniphilus harei ACS-146-V-Sch2b</name>
    <dbReference type="NCBI Taxonomy" id="908338"/>
    <lineage>
        <taxon>Bacteria</taxon>
        <taxon>Bacillati</taxon>
        <taxon>Bacillota</taxon>
        <taxon>Tissierellia</taxon>
        <taxon>Tissierellales</taxon>
        <taxon>Peptoniphilaceae</taxon>
        <taxon>Peptoniphilus</taxon>
    </lineage>
</organism>
<dbReference type="InterPro" id="IPR036582">
    <property type="entry name" value="Mao_N_sf"/>
</dbReference>
<evidence type="ECO:0000259" key="1">
    <source>
        <dbReference type="Pfam" id="PF07833"/>
    </source>
</evidence>
<dbReference type="InterPro" id="IPR012854">
    <property type="entry name" value="Cu_amine_oxidase-like_N"/>
</dbReference>
<dbReference type="AlphaFoldDB" id="E4KXT7"/>
<dbReference type="Pfam" id="PF07833">
    <property type="entry name" value="Cu_amine_oxidN1"/>
    <property type="match status" value="1"/>
</dbReference>
<feature type="non-terminal residue" evidence="2">
    <location>
        <position position="1"/>
    </location>
</feature>
<dbReference type="SUPFAM" id="SSF55383">
    <property type="entry name" value="Copper amine oxidase, domain N"/>
    <property type="match status" value="2"/>
</dbReference>
<dbReference type="Proteomes" id="UP000003705">
    <property type="component" value="Unassembled WGS sequence"/>
</dbReference>
<dbReference type="RefSeq" id="WP_005955926.1">
    <property type="nucleotide sequence ID" value="NZ_AENP01000008.1"/>
</dbReference>
<accession>E4KXT7</accession>
<protein>
    <submittedName>
        <fullName evidence="2">Copper amine oxidase N-terminal domain protein</fullName>
    </submittedName>
</protein>
<dbReference type="OrthoDB" id="1698539at2"/>
<dbReference type="EMBL" id="AENP01000008">
    <property type="protein sequence ID" value="EFR33358.1"/>
    <property type="molecule type" value="Genomic_DNA"/>
</dbReference>
<keyword evidence="3" id="KW-1185">Reference proteome</keyword>
<dbReference type="Gene3D" id="3.30.457.10">
    <property type="entry name" value="Copper amine oxidase-like, N-terminal domain"/>
    <property type="match status" value="1"/>
</dbReference>
<name>E4KXT7_9FIRM</name>
<proteinExistence type="predicted"/>
<gene>
    <name evidence="2" type="ORF">HMPREF9286_1239</name>
</gene>
<comment type="caution">
    <text evidence="2">The sequence shown here is derived from an EMBL/GenBank/DDBJ whole genome shotgun (WGS) entry which is preliminary data.</text>
</comment>
<evidence type="ECO:0000313" key="3">
    <source>
        <dbReference type="Proteomes" id="UP000003705"/>
    </source>
</evidence>
<feature type="domain" description="Copper amine oxidase-like N-terminal" evidence="1">
    <location>
        <begin position="76"/>
        <end position="165"/>
    </location>
</feature>
<sequence length="192" mass="21720">TDNIGGNDGYRPGHGGSDIFDRLFRRHDYTPTYPVKTVVPEKTQAATPVRDTLWYVFHINEFQYEVVRNGIVTKRLMDVTPVLKNGRTMLPLRYVAEALQADVKWDAKTRTATFTKDGLTASIQIDSDEIVLSNGKTVKMDSKPLNINDRILVSVTNVANVFGLTNGNTKDKADQDIEWEQQDKSATIYIRR</sequence>
<evidence type="ECO:0000313" key="2">
    <source>
        <dbReference type="EMBL" id="EFR33358.1"/>
    </source>
</evidence>
<reference evidence="2 3" key="1">
    <citation type="submission" date="2010-10" db="EMBL/GenBank/DDBJ databases">
        <authorList>
            <person name="Durkin A.S."/>
            <person name="Madupu R."/>
            <person name="Torralba M."/>
            <person name="Gillis M."/>
            <person name="Methe B."/>
            <person name="Sutton G."/>
            <person name="Nelson K.E."/>
        </authorList>
    </citation>
    <scope>NUCLEOTIDE SEQUENCE [LARGE SCALE GENOMIC DNA]</scope>
    <source>
        <strain evidence="2 3">ACS-146-V-Sch2b</strain>
    </source>
</reference>